<organism evidence="1 2">
    <name type="scientific">Rhododendron molle</name>
    <name type="common">Chinese azalea</name>
    <name type="synonym">Azalea mollis</name>
    <dbReference type="NCBI Taxonomy" id="49168"/>
    <lineage>
        <taxon>Eukaryota</taxon>
        <taxon>Viridiplantae</taxon>
        <taxon>Streptophyta</taxon>
        <taxon>Embryophyta</taxon>
        <taxon>Tracheophyta</taxon>
        <taxon>Spermatophyta</taxon>
        <taxon>Magnoliopsida</taxon>
        <taxon>eudicotyledons</taxon>
        <taxon>Gunneridae</taxon>
        <taxon>Pentapetalae</taxon>
        <taxon>asterids</taxon>
        <taxon>Ericales</taxon>
        <taxon>Ericaceae</taxon>
        <taxon>Ericoideae</taxon>
        <taxon>Rhodoreae</taxon>
        <taxon>Rhododendron</taxon>
    </lineage>
</organism>
<evidence type="ECO:0000313" key="1">
    <source>
        <dbReference type="EMBL" id="KAI8555382.1"/>
    </source>
</evidence>
<protein>
    <submittedName>
        <fullName evidence="1">Uncharacterized protein</fullName>
    </submittedName>
</protein>
<accession>A0ACC0NPU2</accession>
<dbReference type="Proteomes" id="UP001062846">
    <property type="component" value="Chromosome 5"/>
</dbReference>
<sequence length="341" mass="38772">MPHYHYHLHYNYALAIATVLLSFSLQLAQCQLNDDYNPTLLPLLIQAVYGRLSDLTSTILSAPFTKNASFCIKDPEVEWDRAFNYSSNLTFVSSCIQKTNGDMPLRLCTAAEAKFYFNNFVGGASGVLLNKYCNLTSWVPGCKPGWACSVNLTVQVSLNEYEDIPSRTLGCQACCERKLAHWVHITRLRRSMKPLACVIRITAGWVLCMRNLSFLLSWCFKLASYHADTVYQNIYAYGIMLIAALATILLVIYNCSDQVLSTRERRKAKSREAAARSVRQKTQAHERWKSTNAAMKHVKGFPSQLSRTFSRRKTVTPTEELRIFCQTFIEIDDDLVGFFPH</sequence>
<keyword evidence="2" id="KW-1185">Reference proteome</keyword>
<comment type="caution">
    <text evidence="1">The sequence shown here is derived from an EMBL/GenBank/DDBJ whole genome shotgun (WGS) entry which is preliminary data.</text>
</comment>
<dbReference type="EMBL" id="CM046392">
    <property type="protein sequence ID" value="KAI8555382.1"/>
    <property type="molecule type" value="Genomic_DNA"/>
</dbReference>
<evidence type="ECO:0000313" key="2">
    <source>
        <dbReference type="Proteomes" id="UP001062846"/>
    </source>
</evidence>
<name>A0ACC0NPU2_RHOML</name>
<gene>
    <name evidence="1" type="ORF">RHMOL_Rhmol05G0170400</name>
</gene>
<proteinExistence type="predicted"/>
<reference evidence="1" key="1">
    <citation type="submission" date="2022-02" db="EMBL/GenBank/DDBJ databases">
        <title>Plant Genome Project.</title>
        <authorList>
            <person name="Zhang R.-G."/>
        </authorList>
    </citation>
    <scope>NUCLEOTIDE SEQUENCE</scope>
    <source>
        <strain evidence="1">AT1</strain>
    </source>
</reference>